<dbReference type="CDD" id="cd00757">
    <property type="entry name" value="ThiF_MoeB_HesA_family"/>
    <property type="match status" value="1"/>
</dbReference>
<dbReference type="EMBL" id="PKIZ01000002">
    <property type="protein sequence ID" value="PKZ42605.1"/>
    <property type="molecule type" value="Genomic_DNA"/>
</dbReference>
<evidence type="ECO:0000256" key="1">
    <source>
        <dbReference type="SAM" id="MobiDB-lite"/>
    </source>
</evidence>
<dbReference type="GO" id="GO:0008641">
    <property type="term" value="F:ubiquitin-like modifier activating enzyme activity"/>
    <property type="evidence" value="ECO:0007669"/>
    <property type="project" value="InterPro"/>
</dbReference>
<evidence type="ECO:0000259" key="2">
    <source>
        <dbReference type="PROSITE" id="PS50206"/>
    </source>
</evidence>
<dbReference type="InterPro" id="IPR045886">
    <property type="entry name" value="ThiF/MoeB/HesA"/>
</dbReference>
<keyword evidence="3" id="KW-0808">Transferase</keyword>
<gene>
    <name evidence="3" type="ORF">CYJ76_01685</name>
</gene>
<dbReference type="OrthoDB" id="9804286at2"/>
<dbReference type="Pfam" id="PF00899">
    <property type="entry name" value="ThiF"/>
    <property type="match status" value="1"/>
</dbReference>
<organism evidence="3 4">
    <name type="scientific">Kytococcus schroeteri</name>
    <dbReference type="NCBI Taxonomy" id="138300"/>
    <lineage>
        <taxon>Bacteria</taxon>
        <taxon>Bacillati</taxon>
        <taxon>Actinomycetota</taxon>
        <taxon>Actinomycetes</taxon>
        <taxon>Micrococcales</taxon>
        <taxon>Kytococcaceae</taxon>
        <taxon>Kytococcus</taxon>
    </lineage>
</organism>
<proteinExistence type="predicted"/>
<accession>A0A2I1PD96</accession>
<reference evidence="3 4" key="1">
    <citation type="submission" date="2017-12" db="EMBL/GenBank/DDBJ databases">
        <title>Phylogenetic diversity of female urinary microbiome.</title>
        <authorList>
            <person name="Thomas-White K."/>
            <person name="Wolfe A.J."/>
        </authorList>
    </citation>
    <scope>NUCLEOTIDE SEQUENCE [LARGE SCALE GENOMIC DNA]</scope>
    <source>
        <strain evidence="3 4">UMB1298</strain>
    </source>
</reference>
<dbReference type="GO" id="GO:0016779">
    <property type="term" value="F:nucleotidyltransferase activity"/>
    <property type="evidence" value="ECO:0007669"/>
    <property type="project" value="UniProtKB-KW"/>
</dbReference>
<dbReference type="Gene3D" id="3.40.250.10">
    <property type="entry name" value="Rhodanese-like domain"/>
    <property type="match status" value="1"/>
</dbReference>
<protein>
    <submittedName>
        <fullName evidence="3">Adenylyltransferase/sulfurtransferase MoeZ</fullName>
    </submittedName>
</protein>
<dbReference type="Proteomes" id="UP000234206">
    <property type="component" value="Unassembled WGS sequence"/>
</dbReference>
<dbReference type="PANTHER" id="PTHR10953">
    <property type="entry name" value="UBIQUITIN-ACTIVATING ENZYME E1"/>
    <property type="match status" value="1"/>
</dbReference>
<dbReference type="Pfam" id="PF00581">
    <property type="entry name" value="Rhodanese"/>
    <property type="match status" value="1"/>
</dbReference>
<evidence type="ECO:0000313" key="4">
    <source>
        <dbReference type="Proteomes" id="UP000234206"/>
    </source>
</evidence>
<dbReference type="SMART" id="SM00450">
    <property type="entry name" value="RHOD"/>
    <property type="match status" value="1"/>
</dbReference>
<sequence length="433" mass="46864">MGPAPAYVVCSGALTPRVEAMSTVAPDQTAPSTPPERRMAGPGTPLADMAPEFDRATVQRYARNIATPGIGMVGQRRWSAARVAVVGLGGLASPVLEYLAGAGVGELLVVDVDPVELSNLQRKPIFGTEWVGRPKVEAAAAGVHRINDRVDVRMVDGYVTSENALELLERYDVIVDCTDTPEARRVIARTAAELAVPHVWGAVEQFSGRVATWWAPHGPCSECTPDFEPPSSSALSFTESGVFGPVTGQVGMVMASEALKLLLALGEPLLGWILQVDTLTQQWTDDRRAADPQCPVCRPAASSERAWAHTGAITLPPADELWQPPELDASTLQQMMQNREEFEPFVLLDVRGEHEREVVALDGSFHLSLDEVREGKAKEVFGPHDNVVVYCRNGRRSAEAARQLHAQGFGGVFLLDGGLTQWAREVDPELPVW</sequence>
<dbReference type="InterPro" id="IPR001763">
    <property type="entry name" value="Rhodanese-like_dom"/>
</dbReference>
<keyword evidence="3" id="KW-0548">Nucleotidyltransferase</keyword>
<dbReference type="InterPro" id="IPR000594">
    <property type="entry name" value="ThiF_NAD_FAD-bd"/>
</dbReference>
<dbReference type="PROSITE" id="PS50206">
    <property type="entry name" value="RHODANESE_3"/>
    <property type="match status" value="1"/>
</dbReference>
<feature type="domain" description="Rhodanese" evidence="2">
    <location>
        <begin position="341"/>
        <end position="431"/>
    </location>
</feature>
<keyword evidence="4" id="KW-1185">Reference proteome</keyword>
<dbReference type="PANTHER" id="PTHR10953:SF102">
    <property type="entry name" value="ADENYLYLTRANSFERASE AND SULFURTRANSFERASE MOCS3"/>
    <property type="match status" value="1"/>
</dbReference>
<dbReference type="GO" id="GO:0004792">
    <property type="term" value="F:thiosulfate-cyanide sulfurtransferase activity"/>
    <property type="evidence" value="ECO:0007669"/>
    <property type="project" value="TreeGrafter"/>
</dbReference>
<comment type="caution">
    <text evidence="3">The sequence shown here is derived from an EMBL/GenBank/DDBJ whole genome shotgun (WGS) entry which is preliminary data.</text>
</comment>
<dbReference type="CDD" id="cd00158">
    <property type="entry name" value="RHOD"/>
    <property type="match status" value="1"/>
</dbReference>
<dbReference type="Gene3D" id="3.40.50.720">
    <property type="entry name" value="NAD(P)-binding Rossmann-like Domain"/>
    <property type="match status" value="1"/>
</dbReference>
<dbReference type="InterPro" id="IPR035985">
    <property type="entry name" value="Ubiquitin-activating_enz"/>
</dbReference>
<name>A0A2I1PD96_9MICO</name>
<dbReference type="InterPro" id="IPR036873">
    <property type="entry name" value="Rhodanese-like_dom_sf"/>
</dbReference>
<feature type="region of interest" description="Disordered" evidence="1">
    <location>
        <begin position="23"/>
        <end position="45"/>
    </location>
</feature>
<dbReference type="AlphaFoldDB" id="A0A2I1PD96"/>
<dbReference type="GO" id="GO:0005737">
    <property type="term" value="C:cytoplasm"/>
    <property type="evidence" value="ECO:0007669"/>
    <property type="project" value="TreeGrafter"/>
</dbReference>
<evidence type="ECO:0000313" key="3">
    <source>
        <dbReference type="EMBL" id="PKZ42605.1"/>
    </source>
</evidence>
<dbReference type="SUPFAM" id="SSF69572">
    <property type="entry name" value="Activating enzymes of the ubiquitin-like proteins"/>
    <property type="match status" value="1"/>
</dbReference>